<evidence type="ECO:0000256" key="1">
    <source>
        <dbReference type="ARBA" id="ARBA00009986"/>
    </source>
</evidence>
<evidence type="ECO:0000256" key="4">
    <source>
        <dbReference type="RuleBase" id="RU003345"/>
    </source>
</evidence>
<feature type="active site" evidence="3">
    <location>
        <position position="245"/>
    </location>
</feature>
<comment type="caution">
    <text evidence="6">The sequence shown here is derived from an EMBL/GenBank/DDBJ whole genome shotgun (WGS) entry which is preliminary data.</text>
</comment>
<feature type="domain" description="Aldehyde dehydrogenase" evidence="5">
    <location>
        <begin position="13"/>
        <end position="468"/>
    </location>
</feature>
<evidence type="ECO:0000256" key="2">
    <source>
        <dbReference type="ARBA" id="ARBA00023002"/>
    </source>
</evidence>
<dbReference type="FunFam" id="3.40.605.10:FF:000007">
    <property type="entry name" value="NAD/NADP-dependent betaine aldehyde dehydrogenase"/>
    <property type="match status" value="1"/>
</dbReference>
<dbReference type="AlphaFoldDB" id="A0A2M8QBK6"/>
<protein>
    <submittedName>
        <fullName evidence="6">Aldehyde dehydrogenase</fullName>
    </submittedName>
</protein>
<dbReference type="InterPro" id="IPR016161">
    <property type="entry name" value="Ald_DH/histidinol_DH"/>
</dbReference>
<organism evidence="6 7">
    <name type="scientific">Candidatus Thermofonsia Clade 3 bacterium</name>
    <dbReference type="NCBI Taxonomy" id="2364212"/>
    <lineage>
        <taxon>Bacteria</taxon>
        <taxon>Bacillati</taxon>
        <taxon>Chloroflexota</taxon>
        <taxon>Candidatus Thermofontia</taxon>
        <taxon>Candidatus Thermofonsia Clade 3</taxon>
    </lineage>
</organism>
<proteinExistence type="inferred from homology"/>
<keyword evidence="2 4" id="KW-0560">Oxidoreductase</keyword>
<gene>
    <name evidence="6" type="ORF">CUN48_10010</name>
</gene>
<accession>A0A2M8QBK6</accession>
<dbReference type="SUPFAM" id="SSF53720">
    <property type="entry name" value="ALDH-like"/>
    <property type="match status" value="1"/>
</dbReference>
<dbReference type="Pfam" id="PF00171">
    <property type="entry name" value="Aldedh"/>
    <property type="match status" value="1"/>
</dbReference>
<dbReference type="InterPro" id="IPR016162">
    <property type="entry name" value="Ald_DH_N"/>
</dbReference>
<dbReference type="EMBL" id="PGTN01000063">
    <property type="protein sequence ID" value="PJF47177.1"/>
    <property type="molecule type" value="Genomic_DNA"/>
</dbReference>
<dbReference type="InterPro" id="IPR029510">
    <property type="entry name" value="Ald_DH_CS_GLU"/>
</dbReference>
<evidence type="ECO:0000313" key="6">
    <source>
        <dbReference type="EMBL" id="PJF47177.1"/>
    </source>
</evidence>
<evidence type="ECO:0000259" key="5">
    <source>
        <dbReference type="Pfam" id="PF00171"/>
    </source>
</evidence>
<reference evidence="6 7" key="1">
    <citation type="submission" date="2017-11" db="EMBL/GenBank/DDBJ databases">
        <title>Evolution of Phototrophy in the Chloroflexi Phylum Driven by Horizontal Gene Transfer.</title>
        <authorList>
            <person name="Ward L.M."/>
            <person name="Hemp J."/>
            <person name="Shih P.M."/>
            <person name="Mcglynn S.E."/>
            <person name="Fischer W."/>
        </authorList>
    </citation>
    <scope>NUCLEOTIDE SEQUENCE [LARGE SCALE GENOMIC DNA]</scope>
    <source>
        <strain evidence="6">JP3_7</strain>
    </source>
</reference>
<evidence type="ECO:0000256" key="3">
    <source>
        <dbReference type="PROSITE-ProRule" id="PRU10007"/>
    </source>
</evidence>
<evidence type="ECO:0000313" key="7">
    <source>
        <dbReference type="Proteomes" id="UP000230790"/>
    </source>
</evidence>
<dbReference type="PANTHER" id="PTHR11699">
    <property type="entry name" value="ALDEHYDE DEHYDROGENASE-RELATED"/>
    <property type="match status" value="1"/>
</dbReference>
<dbReference type="Gene3D" id="3.40.605.10">
    <property type="entry name" value="Aldehyde Dehydrogenase, Chain A, domain 1"/>
    <property type="match status" value="1"/>
</dbReference>
<sequence>MEKLHHINGQFTRGASTETIAVDNPANGQIIGHVPLGTPEDIDTAVQAAKSAFDAWKRVSASEKAELLHEASRKMRAHAHELIELLTREEGKPLSENEEEVVWTYSTFDYYAELGRHSRGRVLPSTEDGVLNMVIKEPYGVVGCIVPWNYPLLLLAWKVAPALAAGNTVVIKPSEMTPLTALQLCEIAFDHLPPGVVNVVTGDGRTGEALVRHPDVPMIAFTGSLSTGQKIASIAAPMMKKTHFELGGKDAFVIADDADPELAARAVAYAALINAGQVCTSTERVYVPQRLATRFTDQLVDLVKSLRLGDGMDAETDIGPMIGDKYRQKVIDHIADAKAKGARVLTGGRAPDRPGYFHEPTVLVDVNHSMKIMTEETFGPAIPLMTYDSFDEAIRLANDSIYGLGACLYTSDAKKARRFFEDVKAGTIWINDPLTDNYAGPFGGMKYTGGGRELGEEGLDEFRETKHVHWDIEARPKPWWLPYHKEVRP</sequence>
<comment type="similarity">
    <text evidence="1 4">Belongs to the aldehyde dehydrogenase family.</text>
</comment>
<name>A0A2M8QBK6_9CHLR</name>
<dbReference type="FunFam" id="3.40.309.10:FF:000009">
    <property type="entry name" value="Aldehyde dehydrogenase A"/>
    <property type="match status" value="1"/>
</dbReference>
<dbReference type="PROSITE" id="PS00687">
    <property type="entry name" value="ALDEHYDE_DEHYDR_GLU"/>
    <property type="match status" value="1"/>
</dbReference>
<dbReference type="GO" id="GO:0016620">
    <property type="term" value="F:oxidoreductase activity, acting on the aldehyde or oxo group of donors, NAD or NADP as acceptor"/>
    <property type="evidence" value="ECO:0007669"/>
    <property type="project" value="InterPro"/>
</dbReference>
<dbReference type="Gene3D" id="3.40.309.10">
    <property type="entry name" value="Aldehyde Dehydrogenase, Chain A, domain 2"/>
    <property type="match status" value="1"/>
</dbReference>
<dbReference type="InterPro" id="IPR015590">
    <property type="entry name" value="Aldehyde_DH_dom"/>
</dbReference>
<dbReference type="Proteomes" id="UP000230790">
    <property type="component" value="Unassembled WGS sequence"/>
</dbReference>
<dbReference type="InterPro" id="IPR016163">
    <property type="entry name" value="Ald_DH_C"/>
</dbReference>